<accession>A0AAV5ART6</accession>
<dbReference type="EMBL" id="BQKA01000019">
    <property type="protein sequence ID" value="GJM50053.1"/>
    <property type="molecule type" value="Genomic_DNA"/>
</dbReference>
<dbReference type="Proteomes" id="UP001207736">
    <property type="component" value="Unassembled WGS sequence"/>
</dbReference>
<feature type="non-terminal residue" evidence="1">
    <location>
        <position position="1"/>
    </location>
</feature>
<comment type="caution">
    <text evidence="1">The sequence shown here is derived from an EMBL/GenBank/DDBJ whole genome shotgun (WGS) entry which is preliminary data.</text>
</comment>
<protein>
    <submittedName>
        <fullName evidence="1">Uncharacterized protein</fullName>
    </submittedName>
</protein>
<proteinExistence type="predicted"/>
<evidence type="ECO:0000313" key="1">
    <source>
        <dbReference type="EMBL" id="GJM50053.1"/>
    </source>
</evidence>
<name>A0AAV5ART6_9FLAO</name>
<gene>
    <name evidence="1" type="ORF">RCZ15_10270</name>
</gene>
<sequence length="9" mass="1051">IYLAHHNAI</sequence>
<reference evidence="1" key="1">
    <citation type="submission" date="2021-11" db="EMBL/GenBank/DDBJ databases">
        <title>Draft genome sequence of Capnocytophaga sp. strain KC07075 isolated from cat oral cavity.</title>
        <authorList>
            <person name="Suzuki M."/>
            <person name="Imaoka K."/>
            <person name="Kimura M."/>
            <person name="Morikawa S."/>
            <person name="Maeda K."/>
        </authorList>
    </citation>
    <scope>NUCLEOTIDE SEQUENCE</scope>
    <source>
        <strain evidence="1">KC07075</strain>
    </source>
</reference>
<evidence type="ECO:0000313" key="2">
    <source>
        <dbReference type="Proteomes" id="UP001207736"/>
    </source>
</evidence>
<organism evidence="1 2">
    <name type="scientific">Capnocytophaga catalasegens</name>
    <dbReference type="NCBI Taxonomy" id="1004260"/>
    <lineage>
        <taxon>Bacteria</taxon>
        <taxon>Pseudomonadati</taxon>
        <taxon>Bacteroidota</taxon>
        <taxon>Flavobacteriia</taxon>
        <taxon>Flavobacteriales</taxon>
        <taxon>Flavobacteriaceae</taxon>
        <taxon>Capnocytophaga</taxon>
    </lineage>
</organism>